<dbReference type="GO" id="GO:0009116">
    <property type="term" value="P:nucleoside metabolic process"/>
    <property type="evidence" value="ECO:0007669"/>
    <property type="project" value="InterPro"/>
</dbReference>
<name>A0A6A9QIG2_SULME</name>
<evidence type="ECO:0000313" key="2">
    <source>
        <dbReference type="EMBL" id="MUN28464.1"/>
    </source>
</evidence>
<protein>
    <submittedName>
        <fullName evidence="2">Purine-nucleoside phosphorylase</fullName>
    </submittedName>
</protein>
<dbReference type="PANTHER" id="PTHR43691:SF11">
    <property type="entry name" value="FI09636P-RELATED"/>
    <property type="match status" value="1"/>
</dbReference>
<reference evidence="2 3" key="1">
    <citation type="submission" date="2019-10" db="EMBL/GenBank/DDBJ databases">
        <title>Sequencing and Assembly of Multiple Reported Metal-Biooxidizing Members of the Extremely Thermoacidophilic Archaeal Family Sulfolobaceae.</title>
        <authorList>
            <person name="Counts J.A."/>
            <person name="Kelly R.M."/>
        </authorList>
    </citation>
    <scope>NUCLEOTIDE SEQUENCE [LARGE SCALE GENOMIC DNA]</scope>
    <source>
        <strain evidence="2 3">DSM 6482</strain>
    </source>
</reference>
<accession>A0A6A9QIG2</accession>
<gene>
    <name evidence="2" type="ORF">GC250_03055</name>
</gene>
<keyword evidence="3" id="KW-1185">Reference proteome</keyword>
<dbReference type="InterPro" id="IPR035994">
    <property type="entry name" value="Nucleoside_phosphorylase_sf"/>
</dbReference>
<dbReference type="GO" id="GO:0003824">
    <property type="term" value="F:catalytic activity"/>
    <property type="evidence" value="ECO:0007669"/>
    <property type="project" value="InterPro"/>
</dbReference>
<organism evidence="2 3">
    <name type="scientific">Sulfuracidifex metallicus DSM 6482 = JCM 9184</name>
    <dbReference type="NCBI Taxonomy" id="523847"/>
    <lineage>
        <taxon>Archaea</taxon>
        <taxon>Thermoproteota</taxon>
        <taxon>Thermoprotei</taxon>
        <taxon>Sulfolobales</taxon>
        <taxon>Sulfolobaceae</taxon>
        <taxon>Sulfuracidifex</taxon>
    </lineage>
</organism>
<dbReference type="Gene3D" id="3.40.50.1580">
    <property type="entry name" value="Nucleoside phosphorylase domain"/>
    <property type="match status" value="1"/>
</dbReference>
<dbReference type="SUPFAM" id="SSF53167">
    <property type="entry name" value="Purine and uridine phosphorylases"/>
    <property type="match status" value="1"/>
</dbReference>
<sequence>MAIILSGKEGKIAERVIIVGNLGRMKTITSMLNELETVNEFAGYYTYTGKYNGKRITVNFHGIGNSSLALITNDLISLGAKYIVRFGSATGVSDKADAGTAVVPIGYSYNIGGFALQELGEMINFAATGNLDLINLLVDSLKKSEVKVATGNMFTSDSIHSHDEKFLQKWRSLNHLAVDLEGAALYFEGARHGISTGAVHLIYRNPMTGKSMSQADIERTEKEISKSILDALTKL</sequence>
<dbReference type="Proteomes" id="UP000470772">
    <property type="component" value="Unassembled WGS sequence"/>
</dbReference>
<comment type="caution">
    <text evidence="2">The sequence shown here is derived from an EMBL/GenBank/DDBJ whole genome shotgun (WGS) entry which is preliminary data.</text>
</comment>
<dbReference type="Pfam" id="PF01048">
    <property type="entry name" value="PNP_UDP_1"/>
    <property type="match status" value="1"/>
</dbReference>
<proteinExistence type="predicted"/>
<dbReference type="EMBL" id="WGGD01000005">
    <property type="protein sequence ID" value="MUN28464.1"/>
    <property type="molecule type" value="Genomic_DNA"/>
</dbReference>
<evidence type="ECO:0000313" key="3">
    <source>
        <dbReference type="Proteomes" id="UP000470772"/>
    </source>
</evidence>
<dbReference type="GO" id="GO:0005829">
    <property type="term" value="C:cytosol"/>
    <property type="evidence" value="ECO:0007669"/>
    <property type="project" value="TreeGrafter"/>
</dbReference>
<dbReference type="InterPro" id="IPR000845">
    <property type="entry name" value="Nucleoside_phosphorylase_d"/>
</dbReference>
<dbReference type="AlphaFoldDB" id="A0A6A9QIG2"/>
<feature type="domain" description="Nucleoside phosphorylase" evidence="1">
    <location>
        <begin position="15"/>
        <end position="228"/>
    </location>
</feature>
<evidence type="ECO:0000259" key="1">
    <source>
        <dbReference type="Pfam" id="PF01048"/>
    </source>
</evidence>
<dbReference type="RefSeq" id="WP_156016260.1">
    <property type="nucleotide sequence ID" value="NZ_WGGD01000005.1"/>
</dbReference>
<dbReference type="PANTHER" id="PTHR43691">
    <property type="entry name" value="URIDINE PHOSPHORYLASE"/>
    <property type="match status" value="1"/>
</dbReference>